<dbReference type="AlphaFoldDB" id="A0A403MMT3"/>
<comment type="caution">
    <text evidence="1">The sequence shown here is derived from an EMBL/GenBank/DDBJ whole genome shotgun (WGS) entry which is preliminary data.</text>
</comment>
<sequence>MSAGVTDLSSVKSHLPESALELVDVLGWPATARLVALFGGVSLSGVTGRARERTGGVHRMLREALTEEEIAKLVRYLGSMTFYIPRCDMALRELRNARFMAEMDDALASGCSMRQAMARLCPRFGFSDRYAWRLMRRRKDNQTLPKGPVQTGLFD</sequence>
<organism evidence="1">
    <name type="scientific">Salmonella enterica I</name>
    <dbReference type="NCBI Taxonomy" id="59201"/>
    <lineage>
        <taxon>Bacteria</taxon>
        <taxon>Pseudomonadati</taxon>
        <taxon>Pseudomonadota</taxon>
        <taxon>Gammaproteobacteria</taxon>
        <taxon>Enterobacterales</taxon>
        <taxon>Enterobacteriaceae</taxon>
        <taxon>Salmonella</taxon>
    </lineage>
</organism>
<dbReference type="EMBL" id="RVHM01000047">
    <property type="protein sequence ID" value="MLU99559.1"/>
    <property type="molecule type" value="Genomic_DNA"/>
</dbReference>
<proteinExistence type="predicted"/>
<dbReference type="Proteomes" id="UP000885374">
    <property type="component" value="Unassembled WGS sequence"/>
</dbReference>
<protein>
    <submittedName>
        <fullName evidence="1">Mor transcription activator family protein</fullName>
    </submittedName>
</protein>
<reference evidence="1" key="1">
    <citation type="submission" date="2018-07" db="EMBL/GenBank/DDBJ databases">
        <authorList>
            <person name="Ashton P.M."/>
            <person name="Dallman T."/>
            <person name="Nair S."/>
            <person name="De Pinna E."/>
            <person name="Peters T."/>
            <person name="Grant K."/>
        </authorList>
    </citation>
    <scope>NUCLEOTIDE SEQUENCE [LARGE SCALE GENOMIC DNA]</scope>
    <source>
        <strain evidence="1">157339</strain>
    </source>
</reference>
<dbReference type="SUPFAM" id="SSF46689">
    <property type="entry name" value="Homeodomain-like"/>
    <property type="match status" value="1"/>
</dbReference>
<name>A0A403MMT3_SALET</name>
<accession>A0A403MMT3</accession>
<dbReference type="InterPro" id="IPR009057">
    <property type="entry name" value="Homeodomain-like_sf"/>
</dbReference>
<gene>
    <name evidence="1" type="ORF">DRU74_23050</name>
</gene>
<evidence type="ECO:0000313" key="1">
    <source>
        <dbReference type="EMBL" id="MLU99559.1"/>
    </source>
</evidence>